<evidence type="ECO:0000313" key="3">
    <source>
        <dbReference type="Proteomes" id="UP000198287"/>
    </source>
</evidence>
<keyword evidence="3" id="KW-1185">Reference proteome</keyword>
<reference evidence="2 3" key="1">
    <citation type="submission" date="2015-12" db="EMBL/GenBank/DDBJ databases">
        <title>The genome of Folsomia candida.</title>
        <authorList>
            <person name="Faddeeva A."/>
            <person name="Derks M.F."/>
            <person name="Anvar Y."/>
            <person name="Smit S."/>
            <person name="Van Straalen N."/>
            <person name="Roelofs D."/>
        </authorList>
    </citation>
    <scope>NUCLEOTIDE SEQUENCE [LARGE SCALE GENOMIC DNA]</scope>
    <source>
        <strain evidence="2 3">VU population</strain>
        <tissue evidence="2">Whole body</tissue>
    </source>
</reference>
<feature type="transmembrane region" description="Helical" evidence="1">
    <location>
        <begin position="298"/>
        <end position="320"/>
    </location>
</feature>
<feature type="transmembrane region" description="Helical" evidence="1">
    <location>
        <begin position="326"/>
        <end position="353"/>
    </location>
</feature>
<name>A0A226EG87_FOLCA</name>
<feature type="transmembrane region" description="Helical" evidence="1">
    <location>
        <begin position="50"/>
        <end position="74"/>
    </location>
</feature>
<feature type="transmembrane region" description="Helical" evidence="1">
    <location>
        <begin position="206"/>
        <end position="224"/>
    </location>
</feature>
<dbReference type="AlphaFoldDB" id="A0A226EG87"/>
<sequence length="408" mass="47409">MPTPLIWKVLHWNFLSNLYLCRIPITFEYDDNSSRHKFHFEKVLENYRKFLVWMFNVFFLFTILTVGCCGYVIVRHAYQPIRAVTTVHILIYAIITPTALLTAAISLFVIYSGEVITRRMNCFTNFFDEVNRLDSYTRFDSSKINKYPIWKTSDGDFDFLGILLFCLNAPLVFLPYINVVFGTLARINVYPYVLYDILPQRIIDNSLIKLIIELISALICLICWTEGVRMIPFLIMFLMIPFQLTLRSLKMLQHWRATDFRNVYSKDYHFKYTNLVYTQYVRLQLIMISGQDEDAQSVFILMVLGAVISSLANFCTIRLLNVKLPILFYSVFPMASIAILIIVQQMLPVAVGVNEKASEAREKWIGGLNTAKLKGSERKLLSMRLSVLSVKIDSVSWRVEWLLLFCCG</sequence>
<evidence type="ECO:0000256" key="1">
    <source>
        <dbReference type="SAM" id="Phobius"/>
    </source>
</evidence>
<dbReference type="Proteomes" id="UP000198287">
    <property type="component" value="Unassembled WGS sequence"/>
</dbReference>
<feature type="transmembrane region" description="Helical" evidence="1">
    <location>
        <begin position="86"/>
        <end position="111"/>
    </location>
</feature>
<feature type="transmembrane region" description="Helical" evidence="1">
    <location>
        <begin position="230"/>
        <end position="246"/>
    </location>
</feature>
<keyword evidence="1" id="KW-0812">Transmembrane</keyword>
<feature type="transmembrane region" description="Helical" evidence="1">
    <location>
        <begin position="159"/>
        <end position="185"/>
    </location>
</feature>
<gene>
    <name evidence="2" type="ORF">Fcan01_08881</name>
</gene>
<organism evidence="2 3">
    <name type="scientific">Folsomia candida</name>
    <name type="common">Springtail</name>
    <dbReference type="NCBI Taxonomy" id="158441"/>
    <lineage>
        <taxon>Eukaryota</taxon>
        <taxon>Metazoa</taxon>
        <taxon>Ecdysozoa</taxon>
        <taxon>Arthropoda</taxon>
        <taxon>Hexapoda</taxon>
        <taxon>Collembola</taxon>
        <taxon>Entomobryomorpha</taxon>
        <taxon>Isotomoidea</taxon>
        <taxon>Isotomidae</taxon>
        <taxon>Proisotominae</taxon>
        <taxon>Folsomia</taxon>
    </lineage>
</organism>
<dbReference type="EMBL" id="LNIX01000004">
    <property type="protein sequence ID" value="OXA56429.1"/>
    <property type="molecule type" value="Genomic_DNA"/>
</dbReference>
<comment type="caution">
    <text evidence="2">The sequence shown here is derived from an EMBL/GenBank/DDBJ whole genome shotgun (WGS) entry which is preliminary data.</text>
</comment>
<protein>
    <submittedName>
        <fullName evidence="2">Uncharacterized protein</fullName>
    </submittedName>
</protein>
<keyword evidence="1" id="KW-1133">Transmembrane helix</keyword>
<keyword evidence="1" id="KW-0472">Membrane</keyword>
<proteinExistence type="predicted"/>
<accession>A0A226EG87</accession>
<evidence type="ECO:0000313" key="2">
    <source>
        <dbReference type="EMBL" id="OXA56429.1"/>
    </source>
</evidence>